<feature type="compositionally biased region" description="Low complexity" evidence="4">
    <location>
        <begin position="10"/>
        <end position="20"/>
    </location>
</feature>
<dbReference type="Pfam" id="PF13144">
    <property type="entry name" value="ChapFlgA"/>
    <property type="match status" value="1"/>
</dbReference>
<protein>
    <submittedName>
        <fullName evidence="7">Flagellar basal body P-ring formation chaperone FlgA</fullName>
    </submittedName>
</protein>
<proteinExistence type="predicted"/>
<dbReference type="InterPro" id="IPR017585">
    <property type="entry name" value="SAF_FlgA"/>
</dbReference>
<comment type="caution">
    <text evidence="7">The sequence shown here is derived from an EMBL/GenBank/DDBJ whole genome shotgun (WGS) entry which is preliminary data.</text>
</comment>
<evidence type="ECO:0000256" key="3">
    <source>
        <dbReference type="ARBA" id="ARBA00022764"/>
    </source>
</evidence>
<evidence type="ECO:0000256" key="5">
    <source>
        <dbReference type="SAM" id="SignalP"/>
    </source>
</evidence>
<keyword evidence="7" id="KW-0966">Cell projection</keyword>
<dbReference type="PANTHER" id="PTHR36307">
    <property type="entry name" value="FLAGELLA BASAL BODY P-RING FORMATION PROTEIN FLGA"/>
    <property type="match status" value="1"/>
</dbReference>
<evidence type="ECO:0000256" key="4">
    <source>
        <dbReference type="SAM" id="MobiDB-lite"/>
    </source>
</evidence>
<keyword evidence="7" id="KW-0969">Cilium</keyword>
<feature type="signal peptide" evidence="5">
    <location>
        <begin position="1"/>
        <end position="48"/>
    </location>
</feature>
<dbReference type="PANTHER" id="PTHR36307:SF1">
    <property type="entry name" value="FLAGELLA BASAL BODY P-RING FORMATION PROTEIN FLGA"/>
    <property type="match status" value="1"/>
</dbReference>
<dbReference type="EMBL" id="JAVRHT010000016">
    <property type="protein sequence ID" value="MDT0631770.1"/>
    <property type="molecule type" value="Genomic_DNA"/>
</dbReference>
<dbReference type="Gene3D" id="2.30.30.760">
    <property type="match status" value="1"/>
</dbReference>
<dbReference type="NCBIfam" id="TIGR03170">
    <property type="entry name" value="flgA_cterm"/>
    <property type="match status" value="1"/>
</dbReference>
<keyword evidence="2 5" id="KW-0732">Signal</keyword>
<dbReference type="SMART" id="SM00858">
    <property type="entry name" value="SAF"/>
    <property type="match status" value="1"/>
</dbReference>
<reference evidence="7 8" key="1">
    <citation type="submission" date="2023-09" db="EMBL/GenBank/DDBJ databases">
        <authorList>
            <person name="Rey-Velasco X."/>
        </authorList>
    </citation>
    <scope>NUCLEOTIDE SEQUENCE [LARGE SCALE GENOMIC DNA]</scope>
    <source>
        <strain evidence="7 8">F394</strain>
    </source>
</reference>
<feature type="chain" id="PRO_5047297762" evidence="5">
    <location>
        <begin position="49"/>
        <end position="258"/>
    </location>
</feature>
<dbReference type="CDD" id="cd11614">
    <property type="entry name" value="SAF_CpaB_FlgA_like"/>
    <property type="match status" value="1"/>
</dbReference>
<sequence length="258" mass="26618">MAASPNAYRPAQPQRTTTAPPRPALAAAFRVAAAVVLAALASAPGASAQAAPEARVQAAAEALLAERFPEAAPRLAPRVLRLAADVPPGVPVRLALAEARGVPRGHTRADVVTDAGRAGWALLYVAHFDSVAVARRALSRGDTLGPGAVEAAWIETTRFHGDPVAPAALRGGAAPTARRSVRAGEALRQSALAWPTAVGTGDAVRVRYRRGGLLLTVDATARETGAVGKAVRVHSRSTGATYRVRVTAPGRADWIETL</sequence>
<keyword evidence="8" id="KW-1185">Reference proteome</keyword>
<comment type="subcellular location">
    <subcellularLocation>
        <location evidence="1">Periplasm</location>
    </subcellularLocation>
</comment>
<feature type="domain" description="SAF" evidence="6">
    <location>
        <begin position="129"/>
        <end position="193"/>
    </location>
</feature>
<evidence type="ECO:0000256" key="2">
    <source>
        <dbReference type="ARBA" id="ARBA00022729"/>
    </source>
</evidence>
<dbReference type="RefSeq" id="WP_311663114.1">
    <property type="nucleotide sequence ID" value="NZ_JAVRHT010000016.1"/>
</dbReference>
<feature type="region of interest" description="Disordered" evidence="4">
    <location>
        <begin position="1"/>
        <end position="20"/>
    </location>
</feature>
<name>A0ABU3BR48_9BACT</name>
<evidence type="ECO:0000313" key="8">
    <source>
        <dbReference type="Proteomes" id="UP001267426"/>
    </source>
</evidence>
<dbReference type="InterPro" id="IPR039246">
    <property type="entry name" value="Flagellar_FlgA"/>
</dbReference>
<keyword evidence="3" id="KW-0574">Periplasm</keyword>
<dbReference type="InterPro" id="IPR013974">
    <property type="entry name" value="SAF"/>
</dbReference>
<organism evidence="7 8">
    <name type="scientific">Rubrivirga litoralis</name>
    <dbReference type="NCBI Taxonomy" id="3075598"/>
    <lineage>
        <taxon>Bacteria</taxon>
        <taxon>Pseudomonadati</taxon>
        <taxon>Rhodothermota</taxon>
        <taxon>Rhodothermia</taxon>
        <taxon>Rhodothermales</taxon>
        <taxon>Rubricoccaceae</taxon>
        <taxon>Rubrivirga</taxon>
    </lineage>
</organism>
<keyword evidence="7" id="KW-0282">Flagellum</keyword>
<evidence type="ECO:0000259" key="6">
    <source>
        <dbReference type="SMART" id="SM00858"/>
    </source>
</evidence>
<evidence type="ECO:0000313" key="7">
    <source>
        <dbReference type="EMBL" id="MDT0631770.1"/>
    </source>
</evidence>
<accession>A0ABU3BR48</accession>
<evidence type="ECO:0000256" key="1">
    <source>
        <dbReference type="ARBA" id="ARBA00004418"/>
    </source>
</evidence>
<gene>
    <name evidence="7" type="primary">flgA</name>
    <name evidence="7" type="ORF">RM540_08440</name>
</gene>
<dbReference type="Proteomes" id="UP001267426">
    <property type="component" value="Unassembled WGS sequence"/>
</dbReference>